<sequence>MMMGSLIVGMEQYEFRCPACATQFPVDSPVLDATVENGCPLCGQPVSTDHFVPC</sequence>
<keyword evidence="3" id="KW-1185">Reference proteome</keyword>
<evidence type="ECO:0000313" key="2">
    <source>
        <dbReference type="EMBL" id="AXR81327.1"/>
    </source>
</evidence>
<accession>A0A346PGH6</accession>
<organism evidence="1 4">
    <name type="scientific">Natrarchaeobaculum sulfurireducens</name>
    <dbReference type="NCBI Taxonomy" id="2044521"/>
    <lineage>
        <taxon>Archaea</taxon>
        <taxon>Methanobacteriati</taxon>
        <taxon>Methanobacteriota</taxon>
        <taxon>Stenosarchaea group</taxon>
        <taxon>Halobacteria</taxon>
        <taxon>Halobacteriales</taxon>
        <taxon>Natrialbaceae</taxon>
        <taxon>Natrarchaeobaculum</taxon>
    </lineage>
</organism>
<dbReference type="InterPro" id="IPR055982">
    <property type="entry name" value="DUF7560"/>
</dbReference>
<evidence type="ECO:0000313" key="3">
    <source>
        <dbReference type="Proteomes" id="UP000258613"/>
    </source>
</evidence>
<protein>
    <submittedName>
        <fullName evidence="1">Zn ribbon containing protein</fullName>
    </submittedName>
</protein>
<dbReference type="Pfam" id="PF24441">
    <property type="entry name" value="DUF7560"/>
    <property type="match status" value="1"/>
</dbReference>
<reference evidence="3" key="2">
    <citation type="submission" date="2018-02" db="EMBL/GenBank/DDBJ databases">
        <title>Phenotypic and genomic properties of facultatively anaerobic sulfur-reducing natronoarchaea from hypersaline soda lakes.</title>
        <authorList>
            <person name="Sorokin D.Y."/>
            <person name="Kublanov I.V."/>
            <person name="Roman P."/>
            <person name="Sinninghe Damste J.S."/>
            <person name="Golyshin P.N."/>
            <person name="Rojo D."/>
            <person name="Ciordia S."/>
            <person name="Mena M.D.C."/>
            <person name="Ferrer M."/>
            <person name="Messina E."/>
            <person name="Smedile F."/>
            <person name="La Spada G."/>
            <person name="La Cono V."/>
            <person name="Yakimov M.M."/>
        </authorList>
    </citation>
    <scope>NUCLEOTIDE SEQUENCE [LARGE SCALE GENOMIC DNA]</scope>
    <source>
        <strain evidence="3">AArc-Mg</strain>
    </source>
</reference>
<dbReference type="Proteomes" id="UP000258707">
    <property type="component" value="Chromosome"/>
</dbReference>
<dbReference type="KEGG" id="nan:AArc1_2306"/>
<reference evidence="1" key="3">
    <citation type="journal article" date="2019" name="Int. J. Syst. Evol. Microbiol.">
        <title>Natronolimnobius sulfurireducens sp. nov. and Halalkaliarchaeum desulfuricum gen. nov., sp. nov., the first sulfur-respiring alkaliphilic haloarchaea from hypersaline alkaline lakes.</title>
        <authorList>
            <person name="Sorokin D.Y."/>
            <person name="Yakimov M."/>
            <person name="Messina E."/>
            <person name="Merkel A.Y."/>
            <person name="Bale N.J."/>
            <person name="Sinninghe Damste J.S."/>
        </authorList>
    </citation>
    <scope>NUCLEOTIDE SEQUENCE</scope>
    <source>
        <strain evidence="2">AArc-Mg</strain>
        <strain evidence="1">AArc1</strain>
    </source>
</reference>
<dbReference type="Proteomes" id="UP000258613">
    <property type="component" value="Chromosome"/>
</dbReference>
<reference evidence="4" key="1">
    <citation type="submission" date="2017-10" db="EMBL/GenBank/DDBJ databases">
        <title>Phenotypic and genomic properties of facultatively anaerobic sulfur-reducing natronoarchaea from hypersaline soda lakes.</title>
        <authorList>
            <person name="Sorokin D.Y."/>
            <person name="Kublanov I.V."/>
            <person name="Roman P."/>
            <person name="Sinninghe Damste J.S."/>
            <person name="Golyshin P.N."/>
            <person name="Rojo D."/>
            <person name="Ciordia S."/>
            <person name="Mena Md.C."/>
            <person name="Ferrer M."/>
            <person name="Messina E."/>
            <person name="Smedile F."/>
            <person name="La Spada G."/>
            <person name="La Cono V."/>
            <person name="Yakimov M.M."/>
        </authorList>
    </citation>
    <scope>NUCLEOTIDE SEQUENCE [LARGE SCALE GENOMIC DNA]</scope>
    <source>
        <strain evidence="4">AArc1</strain>
    </source>
</reference>
<evidence type="ECO:0000313" key="4">
    <source>
        <dbReference type="Proteomes" id="UP000258707"/>
    </source>
</evidence>
<evidence type="ECO:0000313" key="1">
    <source>
        <dbReference type="EMBL" id="AXR78621.1"/>
    </source>
</evidence>
<gene>
    <name evidence="1" type="ORF">AArc1_2306</name>
    <name evidence="2" type="ORF">AArcMg_1311</name>
</gene>
<dbReference type="EMBL" id="CP024047">
    <property type="protein sequence ID" value="AXR78621.1"/>
    <property type="molecule type" value="Genomic_DNA"/>
</dbReference>
<dbReference type="AlphaFoldDB" id="A0A346PGH6"/>
<name>A0A346PGH6_9EURY</name>
<proteinExistence type="predicted"/>
<dbReference type="EMBL" id="CP027033">
    <property type="protein sequence ID" value="AXR81327.1"/>
    <property type="molecule type" value="Genomic_DNA"/>
</dbReference>
<accession>A0A346PP82</accession>
<dbReference type="KEGG" id="nag:AArcMg_1311"/>